<proteinExistence type="predicted"/>
<gene>
    <name evidence="1" type="ORF">AKO1_014356</name>
</gene>
<dbReference type="Proteomes" id="UP001431209">
    <property type="component" value="Unassembled WGS sequence"/>
</dbReference>
<sequence length="356" mass="41087">MTNNTLRPIRDKNLYRGYQCDVSRLSPRNALLTPFFLPSNSIYKQLMGWKEKHFEIDNKEMSQENEESSGNRSLISAFWSKSIIMSNKLSLTGYSRSADRTGFMIKELNLFLDAGIGCYRVPQNCFITHSHVDHCFNLPMLMMGSNNMNIYAPLESIPFIDRHIETTFCLNQGHNTFDKTWYNIQGVAGSEQVNFESGGRKLTAKALQMDHTVPTLGFAFSEIRTRLRSDLVGKNGREIALLRKNGEDVNETYESPLFVYMGDTSIKGIHDNITQLEKHTTIIVECTFLSEDHRGTGQDAKKHIAWQELEPIIESMGHHITWVLIHFSMRYYSKEVRCFFDECQKNNKMQNVIPWI</sequence>
<dbReference type="SUPFAM" id="SSF56281">
    <property type="entry name" value="Metallo-hydrolase/oxidoreductase"/>
    <property type="match status" value="1"/>
</dbReference>
<reference evidence="1 2" key="1">
    <citation type="submission" date="2024-03" db="EMBL/GenBank/DDBJ databases">
        <title>The Acrasis kona genome and developmental transcriptomes reveal deep origins of eukaryotic multicellular pathways.</title>
        <authorList>
            <person name="Sheikh S."/>
            <person name="Fu C.-J."/>
            <person name="Brown M.W."/>
            <person name="Baldauf S.L."/>
        </authorList>
    </citation>
    <scope>NUCLEOTIDE SEQUENCE [LARGE SCALE GENOMIC DNA]</scope>
    <source>
        <strain evidence="1 2">ATCC MYA-3509</strain>
    </source>
</reference>
<dbReference type="PANTHER" id="PTHR46504">
    <property type="entry name" value="TRNASE Z TRZ1"/>
    <property type="match status" value="1"/>
</dbReference>
<organism evidence="1 2">
    <name type="scientific">Acrasis kona</name>
    <dbReference type="NCBI Taxonomy" id="1008807"/>
    <lineage>
        <taxon>Eukaryota</taxon>
        <taxon>Discoba</taxon>
        <taxon>Heterolobosea</taxon>
        <taxon>Tetramitia</taxon>
        <taxon>Eutetramitia</taxon>
        <taxon>Acrasidae</taxon>
        <taxon>Acrasis</taxon>
    </lineage>
</organism>
<dbReference type="EMBL" id="JAOPGA020000879">
    <property type="protein sequence ID" value="KAL0482622.1"/>
    <property type="molecule type" value="Genomic_DNA"/>
</dbReference>
<dbReference type="Gene3D" id="3.60.15.10">
    <property type="entry name" value="Ribonuclease Z/Hydroxyacylglutathione hydrolase-like"/>
    <property type="match status" value="1"/>
</dbReference>
<name>A0AAW2Z027_9EUKA</name>
<keyword evidence="2" id="KW-1185">Reference proteome</keyword>
<accession>A0AAW2Z027</accession>
<dbReference type="AlphaFoldDB" id="A0AAW2Z027"/>
<evidence type="ECO:0000313" key="2">
    <source>
        <dbReference type="Proteomes" id="UP001431209"/>
    </source>
</evidence>
<protein>
    <submittedName>
        <fullName evidence="1">Ribonuclease Z</fullName>
    </submittedName>
</protein>
<evidence type="ECO:0000313" key="1">
    <source>
        <dbReference type="EMBL" id="KAL0482622.1"/>
    </source>
</evidence>
<dbReference type="InterPro" id="IPR036866">
    <property type="entry name" value="RibonucZ/Hydroxyglut_hydro"/>
</dbReference>
<dbReference type="PANTHER" id="PTHR46504:SF2">
    <property type="entry name" value="TRNASE Z TRZ1"/>
    <property type="match status" value="1"/>
</dbReference>
<comment type="caution">
    <text evidence="1">The sequence shown here is derived from an EMBL/GenBank/DDBJ whole genome shotgun (WGS) entry which is preliminary data.</text>
</comment>